<dbReference type="InterPro" id="IPR042620">
    <property type="entry name" value="NSUN7"/>
</dbReference>
<evidence type="ECO:0000256" key="1">
    <source>
        <dbReference type="SAM" id="MobiDB-lite"/>
    </source>
</evidence>
<dbReference type="Proteomes" id="UP000594454">
    <property type="component" value="Chromosome 2"/>
</dbReference>
<feature type="compositionally biased region" description="Basic and acidic residues" evidence="1">
    <location>
        <begin position="735"/>
        <end position="747"/>
    </location>
</feature>
<dbReference type="PANTHER" id="PTHR14663">
    <property type="entry name" value="METHYLTRANSFERASE NSUN7-RELATED"/>
    <property type="match status" value="1"/>
</dbReference>
<dbReference type="EMBL" id="LR899010">
    <property type="protein sequence ID" value="CAD7081046.1"/>
    <property type="molecule type" value="Genomic_DNA"/>
</dbReference>
<dbReference type="OrthoDB" id="6817893at2759"/>
<gene>
    <name evidence="2" type="ORF">HERILL_LOCUS4171</name>
</gene>
<dbReference type="InParanoid" id="A0A7R8YQ67"/>
<feature type="region of interest" description="Disordered" evidence="1">
    <location>
        <begin position="590"/>
        <end position="624"/>
    </location>
</feature>
<evidence type="ECO:0000313" key="3">
    <source>
        <dbReference type="Proteomes" id="UP000594454"/>
    </source>
</evidence>
<dbReference type="PANTHER" id="PTHR14663:SF2">
    <property type="entry name" value="METHYLTRANSFERASE NSUN7-RELATED"/>
    <property type="match status" value="1"/>
</dbReference>
<proteinExistence type="predicted"/>
<reference evidence="2 3" key="1">
    <citation type="submission" date="2020-11" db="EMBL/GenBank/DDBJ databases">
        <authorList>
            <person name="Wallbank WR R."/>
            <person name="Pardo Diaz C."/>
            <person name="Kozak K."/>
            <person name="Martin S."/>
            <person name="Jiggins C."/>
            <person name="Moest M."/>
            <person name="Warren A I."/>
            <person name="Generalovic N T."/>
            <person name="Byers J.R.P. K."/>
            <person name="Montejo-Kovacevich G."/>
            <person name="Yen C E."/>
        </authorList>
    </citation>
    <scope>NUCLEOTIDE SEQUENCE [LARGE SCALE GENOMIC DNA]</scope>
</reference>
<evidence type="ECO:0000313" key="2">
    <source>
        <dbReference type="EMBL" id="CAD7081046.1"/>
    </source>
</evidence>
<organism evidence="2 3">
    <name type="scientific">Hermetia illucens</name>
    <name type="common">Black soldier fly</name>
    <dbReference type="NCBI Taxonomy" id="343691"/>
    <lineage>
        <taxon>Eukaryota</taxon>
        <taxon>Metazoa</taxon>
        <taxon>Ecdysozoa</taxon>
        <taxon>Arthropoda</taxon>
        <taxon>Hexapoda</taxon>
        <taxon>Insecta</taxon>
        <taxon>Pterygota</taxon>
        <taxon>Neoptera</taxon>
        <taxon>Endopterygota</taxon>
        <taxon>Diptera</taxon>
        <taxon>Brachycera</taxon>
        <taxon>Stratiomyomorpha</taxon>
        <taxon>Stratiomyidae</taxon>
        <taxon>Hermetiinae</taxon>
        <taxon>Hermetia</taxon>
    </lineage>
</organism>
<feature type="region of interest" description="Disordered" evidence="1">
    <location>
        <begin position="722"/>
        <end position="747"/>
    </location>
</feature>
<protein>
    <submittedName>
        <fullName evidence="2">Uncharacterized protein</fullName>
    </submittedName>
</protein>
<keyword evidence="3" id="KW-1185">Reference proteome</keyword>
<dbReference type="Gene3D" id="3.40.50.150">
    <property type="entry name" value="Vaccinia Virus protein VP39"/>
    <property type="match status" value="1"/>
</dbReference>
<accession>A0A7R8YQ67</accession>
<name>A0A7R8YQ67_HERIL</name>
<sequence length="922" mass="105442">MASKLFLLSLADIFSIYPRIFREIIAAEELKRSREGALSKDFLYLPSDAEWQERVYYRLLEVQKRINVAIESGLSADVVLKKGEKPIWDAEHIFEYVSPMVSPGSGSSAGRKKCLIDYPMAYIDTNVIGCWSLETIGMAGKLLRKPPIAVKFDDEYEMRKVYSLIYDVFRCSSSCSISDKHILCQALTDTSFYSLYPELKKDQNRVWLLLFELHARQFSKRQPEEIGLQELIYREADLEYISARLWDQRIKLAAAISRLRIKKGALQLSHLLPPHLQDEKVAVAAANPIVSGWMNPFKLKDKFTAIEMLEQMGMEEVPLDEDGAEQPLQQNQYRWDKVCPLFMSCIPRDRGEFAQSEIVKNNYFIMQDRTFSIAPAILSRLFDYFELEGDVVQTHVSSPRSTAYLAALFYSVNRVNHFLAYGAGVNLLEYRRYMETIGVNNIRLYSEKFCNIPLESASLELAVGVFATPPNSFSGVNDPIDLICSRGGDLSILEVLTESEISNEGKKRVAQLLEEQRETLRLAMSRPQVQFVLYETHSIVSSENQDMVQQAVYDINRCAFEKHLIIYKEKKRLEALAELEAANIPAAAFSQSGPQRRAAGGSAVTVGPSSATTNKSEETSSARFRKARIDSIDSSIDSDASNLDTARKSATTSSDDYAQNIKVPKTDEFMVANVPDICMNQDKCLKWNSLGCFVSLINRKQITKLDAKYLIKMAEARGLFGSSDKKKSMKPKSSKKPEKKVIIAKDDDSKKSKSKKADIAILIERLCRPTYASCYRSHQQSISSAENQLLTFNLVTKVCSRHSKHHSDEFFPYKSYGAESRAKIWWRETADYISNMRHEEDITMSQPENEEQSKPLHLTRDYNETNQAAYMMYSPGSRRRYQKFNKKQPYPVTVRYLEFKGHEMFKYRQMRRLFSESGYWST</sequence>
<dbReference type="AlphaFoldDB" id="A0A7R8YQ67"/>
<dbReference type="InterPro" id="IPR029063">
    <property type="entry name" value="SAM-dependent_MTases_sf"/>
</dbReference>